<dbReference type="OrthoDB" id="445514at2759"/>
<evidence type="ECO:0000313" key="4">
    <source>
        <dbReference type="Proteomes" id="UP000693970"/>
    </source>
</evidence>
<feature type="domain" description="SET" evidence="2">
    <location>
        <begin position="337"/>
        <end position="454"/>
    </location>
</feature>
<feature type="region of interest" description="Disordered" evidence="1">
    <location>
        <begin position="290"/>
        <end position="329"/>
    </location>
</feature>
<dbReference type="AlphaFoldDB" id="A0A9K3PD32"/>
<dbReference type="PROSITE" id="PS50280">
    <property type="entry name" value="SET"/>
    <property type="match status" value="1"/>
</dbReference>
<evidence type="ECO:0000256" key="1">
    <source>
        <dbReference type="SAM" id="MobiDB-lite"/>
    </source>
</evidence>
<sequence length="518" mass="59121">MFSLAQSFQRQGLVGLGAISSMMFSAEAENLDAKLKDDVADHDGDDDVSRDLTDLDSCVGEEEQHDVSKENDFGCNMHQVKELANEKPQKQHMDREIGFLDIPYERDNLEARYEYQNGGTEDHAKVRSVPYEDEKSYEDSFTNKDRSVSESGSHHFLFEIPYEDDNLKVSREDSMNSVGKVFLNDIPFEYDTVTTSSESFTQGGDYTEVEEEGHEVTVRHERDVMPIVEETDVDGEDEAALRTLLNSLGDEQDVSVTESKGSNTCGKDYGSSTEDILAALLERLGETKVPTNLKNENEDLPLINDEDETSRVENGEREEEEEEDEEEDVGWLPGFRVDVEVRPTPHLGENQYGIFALQNIPANTLVWDWTNRLQAYHCSEVESYIRNNFRKDDLEGIQTFLRRGFVLRAPSDNHFVSSMTDSIGFMNCSMSPNCRHQRATRDIHEGEELTLDYSFYGNPGWYVAICHKYGIMTSYEISERQSKLGHDRFLSADYNIDDTDESVPAKDLWLEKYISSIR</sequence>
<organism evidence="3 4">
    <name type="scientific">Nitzschia inconspicua</name>
    <dbReference type="NCBI Taxonomy" id="303405"/>
    <lineage>
        <taxon>Eukaryota</taxon>
        <taxon>Sar</taxon>
        <taxon>Stramenopiles</taxon>
        <taxon>Ochrophyta</taxon>
        <taxon>Bacillariophyta</taxon>
        <taxon>Bacillariophyceae</taxon>
        <taxon>Bacillariophycidae</taxon>
        <taxon>Bacillariales</taxon>
        <taxon>Bacillariaceae</taxon>
        <taxon>Nitzschia</taxon>
    </lineage>
</organism>
<keyword evidence="3" id="KW-0489">Methyltransferase</keyword>
<dbReference type="GO" id="GO:0008168">
    <property type="term" value="F:methyltransferase activity"/>
    <property type="evidence" value="ECO:0007669"/>
    <property type="project" value="UniProtKB-KW"/>
</dbReference>
<keyword evidence="3" id="KW-0808">Transferase</keyword>
<reference evidence="3" key="2">
    <citation type="submission" date="2021-04" db="EMBL/GenBank/DDBJ databases">
        <authorList>
            <person name="Podell S."/>
        </authorList>
    </citation>
    <scope>NUCLEOTIDE SEQUENCE</scope>
    <source>
        <strain evidence="3">Hildebrandi</strain>
    </source>
</reference>
<proteinExistence type="predicted"/>
<dbReference type="EMBL" id="JAGRRH010000024">
    <property type="protein sequence ID" value="KAG7343287.1"/>
    <property type="molecule type" value="Genomic_DNA"/>
</dbReference>
<gene>
    <name evidence="3" type="ORF">IV203_021232</name>
</gene>
<protein>
    <submittedName>
        <fullName evidence="3">SET methyltransferase domain containing protein</fullName>
    </submittedName>
</protein>
<dbReference type="Pfam" id="PF00856">
    <property type="entry name" value="SET"/>
    <property type="match status" value="1"/>
</dbReference>
<dbReference type="InterPro" id="IPR001214">
    <property type="entry name" value="SET_dom"/>
</dbReference>
<evidence type="ECO:0000313" key="3">
    <source>
        <dbReference type="EMBL" id="KAG7343287.1"/>
    </source>
</evidence>
<name>A0A9K3PD32_9STRA</name>
<reference evidence="3" key="1">
    <citation type="journal article" date="2021" name="Sci. Rep.">
        <title>Diploid genomic architecture of Nitzschia inconspicua, an elite biomass production diatom.</title>
        <authorList>
            <person name="Oliver A."/>
            <person name="Podell S."/>
            <person name="Pinowska A."/>
            <person name="Traller J.C."/>
            <person name="Smith S.R."/>
            <person name="McClure R."/>
            <person name="Beliaev A."/>
            <person name="Bohutskyi P."/>
            <person name="Hill E.A."/>
            <person name="Rabines A."/>
            <person name="Zheng H."/>
            <person name="Allen L.Z."/>
            <person name="Kuo A."/>
            <person name="Grigoriev I.V."/>
            <person name="Allen A.E."/>
            <person name="Hazlebeck D."/>
            <person name="Allen E.E."/>
        </authorList>
    </citation>
    <scope>NUCLEOTIDE SEQUENCE</scope>
    <source>
        <strain evidence="3">Hildebrandi</strain>
    </source>
</reference>
<feature type="compositionally biased region" description="Acidic residues" evidence="1">
    <location>
        <begin position="316"/>
        <end position="329"/>
    </location>
</feature>
<evidence type="ECO:0000259" key="2">
    <source>
        <dbReference type="PROSITE" id="PS50280"/>
    </source>
</evidence>
<comment type="caution">
    <text evidence="3">The sequence shown here is derived from an EMBL/GenBank/DDBJ whole genome shotgun (WGS) entry which is preliminary data.</text>
</comment>
<dbReference type="GO" id="GO:0032259">
    <property type="term" value="P:methylation"/>
    <property type="evidence" value="ECO:0007669"/>
    <property type="project" value="UniProtKB-KW"/>
</dbReference>
<keyword evidence="4" id="KW-1185">Reference proteome</keyword>
<dbReference type="Proteomes" id="UP000693970">
    <property type="component" value="Unassembled WGS sequence"/>
</dbReference>
<accession>A0A9K3PD32</accession>